<feature type="compositionally biased region" description="Low complexity" evidence="1">
    <location>
        <begin position="123"/>
        <end position="141"/>
    </location>
</feature>
<organism evidence="2 3">
    <name type="scientific">Bradyrhizobium betae</name>
    <dbReference type="NCBI Taxonomy" id="244734"/>
    <lineage>
        <taxon>Bacteria</taxon>
        <taxon>Pseudomonadati</taxon>
        <taxon>Pseudomonadota</taxon>
        <taxon>Alphaproteobacteria</taxon>
        <taxon>Hyphomicrobiales</taxon>
        <taxon>Nitrobacteraceae</taxon>
        <taxon>Bradyrhizobium</taxon>
    </lineage>
</organism>
<dbReference type="OrthoDB" id="8235211at2"/>
<name>A0A4Q1V1V1_9BRAD</name>
<dbReference type="RefSeq" id="WP_129272354.1">
    <property type="nucleotide sequence ID" value="NZ_MZXW01000022.1"/>
</dbReference>
<dbReference type="Proteomes" id="UP000290819">
    <property type="component" value="Unassembled WGS sequence"/>
</dbReference>
<keyword evidence="3" id="KW-1185">Reference proteome</keyword>
<sequence>MPIFRYFVFVGGALLTLLFAVSYLVPASPVAQAVATASNDQPLIRIRSDRHLPERVVLDTSQPTIAAPVVRTASVAAPQPPVHDAASPALAEMSAKARVRETFAQFTPNLKVDTASARKGEAKPQIQAQQAQAQAAPAQAQPKRKVARARPPAPQYQYGGPQFGRPMMVAQQPHFGLFNTTW</sequence>
<protein>
    <submittedName>
        <fullName evidence="2">Uncharacterized protein</fullName>
    </submittedName>
</protein>
<evidence type="ECO:0000313" key="3">
    <source>
        <dbReference type="Proteomes" id="UP000290819"/>
    </source>
</evidence>
<feature type="region of interest" description="Disordered" evidence="1">
    <location>
        <begin position="116"/>
        <end position="155"/>
    </location>
</feature>
<dbReference type="EMBL" id="MZXW01000022">
    <property type="protein sequence ID" value="RXT45072.1"/>
    <property type="molecule type" value="Genomic_DNA"/>
</dbReference>
<comment type="caution">
    <text evidence="2">The sequence shown here is derived from an EMBL/GenBank/DDBJ whole genome shotgun (WGS) entry which is preliminary data.</text>
</comment>
<proteinExistence type="predicted"/>
<reference evidence="2 3" key="1">
    <citation type="submission" date="2017-03" db="EMBL/GenBank/DDBJ databases">
        <authorList>
            <person name="Safronova V.I."/>
            <person name="Sazanova A.L."/>
            <person name="Chirak E.R."/>
        </authorList>
    </citation>
    <scope>NUCLEOTIDE SEQUENCE [LARGE SCALE GENOMIC DNA]</scope>
    <source>
        <strain evidence="2 3">Opo-243</strain>
    </source>
</reference>
<accession>A0A4Q1V1V1</accession>
<evidence type="ECO:0000256" key="1">
    <source>
        <dbReference type="SAM" id="MobiDB-lite"/>
    </source>
</evidence>
<evidence type="ECO:0000313" key="2">
    <source>
        <dbReference type="EMBL" id="RXT45072.1"/>
    </source>
</evidence>
<dbReference type="AlphaFoldDB" id="A0A4Q1V1V1"/>
<gene>
    <name evidence="2" type="ORF">B5V03_21195</name>
</gene>